<evidence type="ECO:0000256" key="3">
    <source>
        <dbReference type="ARBA" id="ARBA00022989"/>
    </source>
</evidence>
<sequence length="519" mass="58574">MDRNTEVSIEDDPEKLQYKNSFLDHKDKRNDFELSWKHSLKQVLAACIVHSLVIQAGINMAFSAVLLPQLKNSSSDMQINLNQGSWIASILTVSLPSGALIIGPLMDKFGRKKMCMLTTVPFIISWLLHVFATNLCYILAARVLAGFGAGLSTVGIVYVSEISHPKYRPMMLTFNSVFVTFGILLTCILGFGLHWRVMAKIFLALIILSLIGLFFVPESPYWLLIFKDDKQMCAKSIRWLYADSRIFEEQYQKVLESKQTLQETSKKSLHRKIKDNFKYYLEPVVLKPVLILLALFIIQQLSSAYVIIFYAVDIFRKIGGSFKHIGLIDEFVALILLGGIRFVMSIVLAAISKKVGRRVLMFISALGMIVSSFILASYMIFTRSDSISSVVPYTNGTFKETLLDRSTEPDGTVAVVLVLCYICFSSFGWLVIPWTLIGELLPVKVRGTLGGVMVSVAYILMFLILKVSPFLMESIRLEYIFLALGITNVIGLVFLYLFLPETLGKTFKDIAKYFDKNYE</sequence>
<feature type="transmembrane region" description="Helical" evidence="6">
    <location>
        <begin position="413"/>
        <end position="437"/>
    </location>
</feature>
<dbReference type="PANTHER" id="PTHR48021:SF32">
    <property type="entry name" value="FACILITATED TREHALOSE TRANSPORTER TRET1-2 HOMOLOG-LIKE PROTEIN"/>
    <property type="match status" value="1"/>
</dbReference>
<dbReference type="GO" id="GO:0016020">
    <property type="term" value="C:membrane"/>
    <property type="evidence" value="ECO:0007669"/>
    <property type="project" value="UniProtKB-SubCell"/>
</dbReference>
<organism evidence="8 9">
    <name type="scientific">Hypothenemus hampei</name>
    <name type="common">Coffee berry borer</name>
    <dbReference type="NCBI Taxonomy" id="57062"/>
    <lineage>
        <taxon>Eukaryota</taxon>
        <taxon>Metazoa</taxon>
        <taxon>Ecdysozoa</taxon>
        <taxon>Arthropoda</taxon>
        <taxon>Hexapoda</taxon>
        <taxon>Insecta</taxon>
        <taxon>Pterygota</taxon>
        <taxon>Neoptera</taxon>
        <taxon>Endopterygota</taxon>
        <taxon>Coleoptera</taxon>
        <taxon>Polyphaga</taxon>
        <taxon>Cucujiformia</taxon>
        <taxon>Curculionidae</taxon>
        <taxon>Scolytinae</taxon>
        <taxon>Hypothenemus</taxon>
    </lineage>
</organism>
<evidence type="ECO:0000259" key="7">
    <source>
        <dbReference type="PROSITE" id="PS50850"/>
    </source>
</evidence>
<dbReference type="PANTHER" id="PTHR48021">
    <property type="match status" value="1"/>
</dbReference>
<feature type="transmembrane region" description="Helical" evidence="6">
    <location>
        <begin position="289"/>
        <end position="311"/>
    </location>
</feature>
<dbReference type="PROSITE" id="PS00216">
    <property type="entry name" value="SUGAR_TRANSPORT_1"/>
    <property type="match status" value="1"/>
</dbReference>
<dbReference type="Pfam" id="PF00083">
    <property type="entry name" value="Sugar_tr"/>
    <property type="match status" value="1"/>
</dbReference>
<feature type="transmembrane region" description="Helical" evidence="6">
    <location>
        <begin position="201"/>
        <end position="226"/>
    </location>
</feature>
<name>A0ABD1EVG1_HYPHA</name>
<feature type="transmembrane region" description="Helical" evidence="6">
    <location>
        <begin position="172"/>
        <end position="195"/>
    </location>
</feature>
<gene>
    <name evidence="8" type="ORF">ABEB36_007577</name>
</gene>
<dbReference type="InterPro" id="IPR005828">
    <property type="entry name" value="MFS_sugar_transport-like"/>
</dbReference>
<keyword evidence="2 6" id="KW-0812">Transmembrane</keyword>
<comment type="subcellular location">
    <subcellularLocation>
        <location evidence="1">Membrane</location>
        <topology evidence="1">Multi-pass membrane protein</topology>
    </subcellularLocation>
</comment>
<dbReference type="FunFam" id="1.20.1250.20:FF:000249">
    <property type="entry name" value="facilitated trehalose transporter Tret1"/>
    <property type="match status" value="1"/>
</dbReference>
<feature type="transmembrane region" description="Helical" evidence="6">
    <location>
        <begin position="86"/>
        <end position="102"/>
    </location>
</feature>
<reference evidence="8 9" key="1">
    <citation type="submission" date="2024-05" db="EMBL/GenBank/DDBJ databases">
        <title>Genetic variation in Jamaican populations of the coffee berry borer (Hypothenemus hampei).</title>
        <authorList>
            <person name="Errbii M."/>
            <person name="Myrie A."/>
        </authorList>
    </citation>
    <scope>NUCLEOTIDE SEQUENCE [LARGE SCALE GENOMIC DNA]</scope>
    <source>
        <strain evidence="8">JA-Hopewell-2020-01-JO</strain>
        <tissue evidence="8">Whole body</tissue>
    </source>
</reference>
<dbReference type="EMBL" id="JBDJPC010000005">
    <property type="protein sequence ID" value="KAL1502436.1"/>
    <property type="molecule type" value="Genomic_DNA"/>
</dbReference>
<keyword evidence="9" id="KW-1185">Reference proteome</keyword>
<evidence type="ECO:0000256" key="4">
    <source>
        <dbReference type="ARBA" id="ARBA00023136"/>
    </source>
</evidence>
<evidence type="ECO:0000256" key="6">
    <source>
        <dbReference type="SAM" id="Phobius"/>
    </source>
</evidence>
<evidence type="ECO:0000313" key="8">
    <source>
        <dbReference type="EMBL" id="KAL1502436.1"/>
    </source>
</evidence>
<keyword evidence="5" id="KW-0325">Glycoprotein</keyword>
<dbReference type="AlphaFoldDB" id="A0ABD1EVG1"/>
<evidence type="ECO:0000256" key="2">
    <source>
        <dbReference type="ARBA" id="ARBA00022692"/>
    </source>
</evidence>
<feature type="transmembrane region" description="Helical" evidence="6">
    <location>
        <begin position="114"/>
        <end position="132"/>
    </location>
</feature>
<keyword evidence="4 6" id="KW-0472">Membrane</keyword>
<feature type="transmembrane region" description="Helical" evidence="6">
    <location>
        <begin position="479"/>
        <end position="499"/>
    </location>
</feature>
<evidence type="ECO:0000256" key="1">
    <source>
        <dbReference type="ARBA" id="ARBA00004141"/>
    </source>
</evidence>
<feature type="transmembrane region" description="Helical" evidence="6">
    <location>
        <begin position="43"/>
        <end position="66"/>
    </location>
</feature>
<accession>A0ABD1EVG1</accession>
<feature type="transmembrane region" description="Helical" evidence="6">
    <location>
        <begin position="138"/>
        <end position="160"/>
    </location>
</feature>
<dbReference type="InterPro" id="IPR036259">
    <property type="entry name" value="MFS_trans_sf"/>
</dbReference>
<feature type="domain" description="Major facilitator superfamily (MFS) profile" evidence="7">
    <location>
        <begin position="43"/>
        <end position="503"/>
    </location>
</feature>
<evidence type="ECO:0000256" key="5">
    <source>
        <dbReference type="ARBA" id="ARBA00023180"/>
    </source>
</evidence>
<dbReference type="InterPro" id="IPR005829">
    <property type="entry name" value="Sugar_transporter_CS"/>
</dbReference>
<dbReference type="InterPro" id="IPR020846">
    <property type="entry name" value="MFS_dom"/>
</dbReference>
<feature type="transmembrane region" description="Helical" evidence="6">
    <location>
        <begin position="359"/>
        <end position="381"/>
    </location>
</feature>
<feature type="transmembrane region" description="Helical" evidence="6">
    <location>
        <begin position="331"/>
        <end position="352"/>
    </location>
</feature>
<dbReference type="PROSITE" id="PS50850">
    <property type="entry name" value="MFS"/>
    <property type="match status" value="1"/>
</dbReference>
<keyword evidence="3 6" id="KW-1133">Transmembrane helix</keyword>
<dbReference type="Proteomes" id="UP001566132">
    <property type="component" value="Unassembled WGS sequence"/>
</dbReference>
<evidence type="ECO:0000313" key="9">
    <source>
        <dbReference type="Proteomes" id="UP001566132"/>
    </source>
</evidence>
<comment type="caution">
    <text evidence="8">The sequence shown here is derived from an EMBL/GenBank/DDBJ whole genome shotgun (WGS) entry which is preliminary data.</text>
</comment>
<dbReference type="InterPro" id="IPR050549">
    <property type="entry name" value="MFS_Trehalose_Transporter"/>
</dbReference>
<feature type="transmembrane region" description="Helical" evidence="6">
    <location>
        <begin position="449"/>
        <end position="467"/>
    </location>
</feature>
<dbReference type="Gene3D" id="1.20.1250.20">
    <property type="entry name" value="MFS general substrate transporter like domains"/>
    <property type="match status" value="1"/>
</dbReference>
<dbReference type="PRINTS" id="PR00171">
    <property type="entry name" value="SUGRTRNSPORT"/>
</dbReference>
<protein>
    <recommendedName>
        <fullName evidence="7">Major facilitator superfamily (MFS) profile domain-containing protein</fullName>
    </recommendedName>
</protein>
<proteinExistence type="predicted"/>
<dbReference type="InterPro" id="IPR003663">
    <property type="entry name" value="Sugar/inositol_transpt"/>
</dbReference>
<dbReference type="SUPFAM" id="SSF103473">
    <property type="entry name" value="MFS general substrate transporter"/>
    <property type="match status" value="1"/>
</dbReference>